<evidence type="ECO:0000313" key="3">
    <source>
        <dbReference type="Proteomes" id="UP000026962"/>
    </source>
</evidence>
<reference evidence="2" key="1">
    <citation type="submission" date="2015-04" db="UniProtKB">
        <authorList>
            <consortium name="EnsemblPlants"/>
        </authorList>
    </citation>
    <scope>IDENTIFICATION</scope>
</reference>
<reference evidence="2" key="2">
    <citation type="submission" date="2018-05" db="EMBL/GenBank/DDBJ databases">
        <title>OpunRS2 (Oryza punctata Reference Sequence Version 2).</title>
        <authorList>
            <person name="Zhang J."/>
            <person name="Kudrna D."/>
            <person name="Lee S."/>
            <person name="Talag J."/>
            <person name="Welchert J."/>
            <person name="Wing R.A."/>
        </authorList>
    </citation>
    <scope>NUCLEOTIDE SEQUENCE [LARGE SCALE GENOMIC DNA]</scope>
</reference>
<dbReference type="AlphaFoldDB" id="A0A0E0KJT5"/>
<evidence type="ECO:0000313" key="2">
    <source>
        <dbReference type="EnsemblPlants" id="OPUNC03G33420.1"/>
    </source>
</evidence>
<dbReference type="OMA" id="DCDNKVP"/>
<name>A0A0E0KJT5_ORYPU</name>
<sequence length="99" mass="9689">MAKLAVFVAILAVILAAASFSATVHGVAGGRRALEEYRSVVRVIVPSTVAGAPSSGALDDAALGPDLPEFGAAPAAGPGAAPCSGDEVDCDNKVPVYGP</sequence>
<organism evidence="2">
    <name type="scientific">Oryza punctata</name>
    <name type="common">Red rice</name>
    <dbReference type="NCBI Taxonomy" id="4537"/>
    <lineage>
        <taxon>Eukaryota</taxon>
        <taxon>Viridiplantae</taxon>
        <taxon>Streptophyta</taxon>
        <taxon>Embryophyta</taxon>
        <taxon>Tracheophyta</taxon>
        <taxon>Spermatophyta</taxon>
        <taxon>Magnoliopsida</taxon>
        <taxon>Liliopsida</taxon>
        <taxon>Poales</taxon>
        <taxon>Poaceae</taxon>
        <taxon>BOP clade</taxon>
        <taxon>Oryzoideae</taxon>
        <taxon>Oryzeae</taxon>
        <taxon>Oryzinae</taxon>
        <taxon>Oryza</taxon>
    </lineage>
</organism>
<keyword evidence="1" id="KW-0732">Signal</keyword>
<evidence type="ECO:0000256" key="1">
    <source>
        <dbReference type="SAM" id="SignalP"/>
    </source>
</evidence>
<dbReference type="HOGENOM" id="CLU_2254327_0_0_1"/>
<accession>A0A0E0KJT5</accession>
<keyword evidence="3" id="KW-1185">Reference proteome</keyword>
<proteinExistence type="predicted"/>
<dbReference type="Proteomes" id="UP000026962">
    <property type="component" value="Chromosome 3"/>
</dbReference>
<feature type="signal peptide" evidence="1">
    <location>
        <begin position="1"/>
        <end position="26"/>
    </location>
</feature>
<protein>
    <submittedName>
        <fullName evidence="2">Uncharacterized protein</fullName>
    </submittedName>
</protein>
<dbReference type="EnsemblPlants" id="OPUNC03G33420.1">
    <property type="protein sequence ID" value="OPUNC03G33420.1"/>
    <property type="gene ID" value="OPUNC03G33420"/>
</dbReference>
<feature type="chain" id="PRO_5002365373" evidence="1">
    <location>
        <begin position="27"/>
        <end position="99"/>
    </location>
</feature>
<dbReference type="Gramene" id="OPUNC03G33420.1">
    <property type="protein sequence ID" value="OPUNC03G33420.1"/>
    <property type="gene ID" value="OPUNC03G33420"/>
</dbReference>